<feature type="domain" description="Glycosyl-hydrolase 97 N-terminal" evidence="6">
    <location>
        <begin position="35"/>
        <end position="246"/>
    </location>
</feature>
<reference evidence="8 9" key="1">
    <citation type="journal article" date="2019" name="Environ. Microbiol.">
        <title>Species interactions and distinct microbial communities in high Arctic permafrost affected cryosols are associated with the CH4 and CO2 gas fluxes.</title>
        <authorList>
            <person name="Altshuler I."/>
            <person name="Hamel J."/>
            <person name="Turney S."/>
            <person name="Magnuson E."/>
            <person name="Levesque R."/>
            <person name="Greer C."/>
            <person name="Whyte L.G."/>
        </authorList>
    </citation>
    <scope>NUCLEOTIDE SEQUENCE [LARGE SCALE GENOMIC DNA]</scope>
    <source>
        <strain evidence="8 9">S9.2P</strain>
    </source>
</reference>
<dbReference type="InterPro" id="IPR014718">
    <property type="entry name" value="GH-type_carb-bd"/>
</dbReference>
<dbReference type="GO" id="GO:0016787">
    <property type="term" value="F:hydrolase activity"/>
    <property type="evidence" value="ECO:0007669"/>
    <property type="project" value="UniProtKB-KW"/>
</dbReference>
<dbReference type="AlphaFoldDB" id="A0A502HEJ4"/>
<keyword evidence="8" id="KW-0378">Hydrolase</keyword>
<feature type="chain" id="PRO_5021463017" evidence="4">
    <location>
        <begin position="21"/>
        <end position="617"/>
    </location>
</feature>
<dbReference type="InterPro" id="IPR017853">
    <property type="entry name" value="GH"/>
</dbReference>
<comment type="subunit">
    <text evidence="2">Monomer.</text>
</comment>
<keyword evidence="9" id="KW-1185">Reference proteome</keyword>
<dbReference type="SUPFAM" id="SSF51445">
    <property type="entry name" value="(Trans)glycosidases"/>
    <property type="match status" value="1"/>
</dbReference>
<protein>
    <submittedName>
        <fullName evidence="8">Glycoside hydrolase family 97 protein</fullName>
    </submittedName>
</protein>
<dbReference type="InterPro" id="IPR019563">
    <property type="entry name" value="GH97_catalytic"/>
</dbReference>
<dbReference type="EMBL" id="RCYZ01000001">
    <property type="protein sequence ID" value="TPG71856.1"/>
    <property type="molecule type" value="Genomic_DNA"/>
</dbReference>
<evidence type="ECO:0000259" key="6">
    <source>
        <dbReference type="Pfam" id="PF14508"/>
    </source>
</evidence>
<dbReference type="RefSeq" id="WP_140464436.1">
    <property type="nucleotide sequence ID" value="NZ_RCYZ01000001.1"/>
</dbReference>
<evidence type="ECO:0000256" key="1">
    <source>
        <dbReference type="ARBA" id="ARBA00001913"/>
    </source>
</evidence>
<dbReference type="Gene3D" id="3.20.20.70">
    <property type="entry name" value="Aldolase class I"/>
    <property type="match status" value="1"/>
</dbReference>
<feature type="signal peptide" evidence="4">
    <location>
        <begin position="1"/>
        <end position="20"/>
    </location>
</feature>
<keyword evidence="4" id="KW-0732">Signal</keyword>
<organism evidence="8 9">
    <name type="scientific">Hymenobacter nivis</name>
    <dbReference type="NCBI Taxonomy" id="1850093"/>
    <lineage>
        <taxon>Bacteria</taxon>
        <taxon>Pseudomonadati</taxon>
        <taxon>Bacteroidota</taxon>
        <taxon>Cytophagia</taxon>
        <taxon>Cytophagales</taxon>
        <taxon>Hymenobacteraceae</taxon>
        <taxon>Hymenobacter</taxon>
    </lineage>
</organism>
<dbReference type="InterPro" id="IPR029483">
    <property type="entry name" value="GH97_C"/>
</dbReference>
<evidence type="ECO:0000256" key="2">
    <source>
        <dbReference type="ARBA" id="ARBA00011245"/>
    </source>
</evidence>
<evidence type="ECO:0000313" key="9">
    <source>
        <dbReference type="Proteomes" id="UP000317646"/>
    </source>
</evidence>
<dbReference type="Pfam" id="PF14508">
    <property type="entry name" value="GH97_N"/>
    <property type="match status" value="1"/>
</dbReference>
<dbReference type="PANTHER" id="PTHR35803">
    <property type="entry name" value="GLUCAN 1,4-ALPHA-GLUCOSIDASE SUSB-RELATED"/>
    <property type="match status" value="1"/>
</dbReference>
<dbReference type="Gene3D" id="2.70.98.10">
    <property type="match status" value="1"/>
</dbReference>
<evidence type="ECO:0000256" key="4">
    <source>
        <dbReference type="SAM" id="SignalP"/>
    </source>
</evidence>
<dbReference type="GO" id="GO:0030246">
    <property type="term" value="F:carbohydrate binding"/>
    <property type="evidence" value="ECO:0007669"/>
    <property type="project" value="InterPro"/>
</dbReference>
<feature type="domain" description="Glycosyl-hydrolase 97 catalytic" evidence="5">
    <location>
        <begin position="273"/>
        <end position="421"/>
    </location>
</feature>
<dbReference type="InterPro" id="IPR052720">
    <property type="entry name" value="Glycosyl_hydrolase_97"/>
</dbReference>
<comment type="caution">
    <text evidence="8">The sequence shown here is derived from an EMBL/GenBank/DDBJ whole genome shotgun (WGS) entry which is preliminary data.</text>
</comment>
<dbReference type="InterPro" id="IPR029486">
    <property type="entry name" value="GH97_N"/>
</dbReference>
<accession>A0A502HEJ4</accession>
<evidence type="ECO:0000259" key="7">
    <source>
        <dbReference type="Pfam" id="PF14509"/>
    </source>
</evidence>
<proteinExistence type="predicted"/>
<keyword evidence="3" id="KW-0106">Calcium</keyword>
<gene>
    <name evidence="8" type="ORF">EAH73_00970</name>
</gene>
<dbReference type="OrthoDB" id="57532at2"/>
<sequence>MKINILLLLAGWLGAAVACAKPAPSAARASPLPTLTSPDKKLRVQLQYDPAGTITYSFVANAKTLLKDGKLGLKLAAAATAPVVSRRSVATVWKPVWGKRAMVPDQYNELTLNLKAYKILVRAYNDGIAFRYDYPADQAVKELTTFVFAGNYTAWYYNGENHNIGPEKLADCDSTRLPVMTVKADDAAYLALHEAALTSGEPLILRSRKGETRFAIASKLTTSWKVVLYGPTPGALVDSHLLELLNPAPTQDFSWVKPGVALWDWRINGARVAGFNYEMSLPSWKRMVDFAAAHQLPYFVLDADWYGPEFGKDSDPIKGGKVAQVHDIIAYGKSKGVGIWLYLNDVGGRNFDLGQTLKRYHDWGAVGIKYGFMSGTPTEKNVRTQLITELCAQHHLVCDFHDGPVHPYGQMRTFPNALTREYCKAQLDGHQQFGPNTFVTSVFVNMVAGPLDMGNGFASLSQAGRVDNSSPVPSTLVSEAARTLIVFSGATIIPDIPENYENHPELLQFIAAQKMPWLNSQTVQGEIGEYIVMARQAQDRTWLVGAATNEQARELAIPLTFLGKGRYTATIVQDGAQADFRTQQESYAAATRPVTAADVIRVKLAPGGGACLTLKPQ</sequence>
<dbReference type="PROSITE" id="PS51257">
    <property type="entry name" value="PROKAR_LIPOPROTEIN"/>
    <property type="match status" value="1"/>
</dbReference>
<dbReference type="Pfam" id="PF10566">
    <property type="entry name" value="Glyco_hydro_97"/>
    <property type="match status" value="1"/>
</dbReference>
<dbReference type="InterPro" id="IPR013785">
    <property type="entry name" value="Aldolase_TIM"/>
</dbReference>
<feature type="domain" description="Glycosyl-hydrolase 97 C-terminal oligomerisation" evidence="7">
    <location>
        <begin position="517"/>
        <end position="615"/>
    </location>
</feature>
<dbReference type="Pfam" id="PF14509">
    <property type="entry name" value="GH97_C"/>
    <property type="match status" value="1"/>
</dbReference>
<comment type="cofactor">
    <cofactor evidence="1">
        <name>Ca(2+)</name>
        <dbReference type="ChEBI" id="CHEBI:29108"/>
    </cofactor>
</comment>
<dbReference type="Proteomes" id="UP000317646">
    <property type="component" value="Unassembled WGS sequence"/>
</dbReference>
<evidence type="ECO:0000256" key="3">
    <source>
        <dbReference type="ARBA" id="ARBA00022837"/>
    </source>
</evidence>
<evidence type="ECO:0000259" key="5">
    <source>
        <dbReference type="Pfam" id="PF10566"/>
    </source>
</evidence>
<evidence type="ECO:0000313" key="8">
    <source>
        <dbReference type="EMBL" id="TPG71856.1"/>
    </source>
</evidence>
<name>A0A502HEJ4_9BACT</name>